<dbReference type="Pfam" id="PF13855">
    <property type="entry name" value="LRR_8"/>
    <property type="match status" value="1"/>
</dbReference>
<dbReference type="PANTHER" id="PTHR48051">
    <property type="match status" value="1"/>
</dbReference>
<evidence type="ECO:0000256" key="2">
    <source>
        <dbReference type="ARBA" id="ARBA00022737"/>
    </source>
</evidence>
<dbReference type="AlphaFoldDB" id="A0AAV8W3X7"/>
<feature type="region of interest" description="Disordered" evidence="3">
    <location>
        <begin position="447"/>
        <end position="486"/>
    </location>
</feature>
<gene>
    <name evidence="4" type="ORF">NQ315_015616</name>
</gene>
<protein>
    <submittedName>
        <fullName evidence="4">Uncharacterized protein</fullName>
    </submittedName>
</protein>
<comment type="caution">
    <text evidence="4">The sequence shown here is derived from an EMBL/GenBank/DDBJ whole genome shotgun (WGS) entry which is preliminary data.</text>
</comment>
<feature type="compositionally biased region" description="Basic and acidic residues" evidence="3">
    <location>
        <begin position="458"/>
        <end position="476"/>
    </location>
</feature>
<sequence length="509" mass="59127">MKFLIGKMGFGCEIRLVAKERDATIEIYPADSKENNGTHLFTIEHLIGDPLGKNCDTSIDISRISSVELSRCDLTDLPEYFKKLNLKYLGLSRNKLSKVPVCLYSGLNYLESLDLSNNQIQNFDMEPACLPYLKKVILDFNKFDVAPKWFLTFRCTNMEEFSYSHNKAKHYNFMKNSFNMNLLKLKKLVLVNSCLIDPDFKLLKCFRQLQHLDISNQRISLNTPSTHCNRFEDLDDLFVKPKWKELNVLKLNNLSISIFPEGVAWIESLQELYIFDNCISWLPDDIQYLVNLKILNVSTNELISLPKVMPSMQNLTALQVSNNSIDFAPDFSSMSNLKTLDLYNNCLSSVSFNVDTVSFVDVEGNYCDTMELENYSLYEQKKKALRREYSSMEERSDGPKEQRENLDEYDEYYEKNKCMSDFYEFYEQSGKASSDCGEQSVAFDENENWDLPPKIRKSHSDIDSDDDKWQGEEDKPGKRHSSRTKEKVKVYVSDDDWMFIDCDESCYGC</sequence>
<evidence type="ECO:0000256" key="1">
    <source>
        <dbReference type="ARBA" id="ARBA00022614"/>
    </source>
</evidence>
<evidence type="ECO:0000313" key="4">
    <source>
        <dbReference type="EMBL" id="KAJ8920826.1"/>
    </source>
</evidence>
<evidence type="ECO:0000313" key="5">
    <source>
        <dbReference type="Proteomes" id="UP001159042"/>
    </source>
</evidence>
<accession>A0AAV8W3X7</accession>
<dbReference type="Gene3D" id="3.80.10.10">
    <property type="entry name" value="Ribonuclease Inhibitor"/>
    <property type="match status" value="2"/>
</dbReference>
<keyword evidence="2" id="KW-0677">Repeat</keyword>
<keyword evidence="1" id="KW-0433">Leucine-rich repeat</keyword>
<dbReference type="InterPro" id="IPR001611">
    <property type="entry name" value="Leu-rich_rpt"/>
</dbReference>
<dbReference type="GO" id="GO:0005737">
    <property type="term" value="C:cytoplasm"/>
    <property type="evidence" value="ECO:0007669"/>
    <property type="project" value="TreeGrafter"/>
</dbReference>
<organism evidence="4 5">
    <name type="scientific">Exocentrus adspersus</name>
    <dbReference type="NCBI Taxonomy" id="1586481"/>
    <lineage>
        <taxon>Eukaryota</taxon>
        <taxon>Metazoa</taxon>
        <taxon>Ecdysozoa</taxon>
        <taxon>Arthropoda</taxon>
        <taxon>Hexapoda</taxon>
        <taxon>Insecta</taxon>
        <taxon>Pterygota</taxon>
        <taxon>Neoptera</taxon>
        <taxon>Endopterygota</taxon>
        <taxon>Coleoptera</taxon>
        <taxon>Polyphaga</taxon>
        <taxon>Cucujiformia</taxon>
        <taxon>Chrysomeloidea</taxon>
        <taxon>Cerambycidae</taxon>
        <taxon>Lamiinae</taxon>
        <taxon>Acanthocinini</taxon>
        <taxon>Exocentrus</taxon>
    </lineage>
</organism>
<keyword evidence="5" id="KW-1185">Reference proteome</keyword>
<dbReference type="InterPro" id="IPR050216">
    <property type="entry name" value="LRR_domain-containing"/>
</dbReference>
<dbReference type="InterPro" id="IPR003591">
    <property type="entry name" value="Leu-rich_rpt_typical-subtyp"/>
</dbReference>
<evidence type="ECO:0000256" key="3">
    <source>
        <dbReference type="SAM" id="MobiDB-lite"/>
    </source>
</evidence>
<dbReference type="PROSITE" id="PS51450">
    <property type="entry name" value="LRR"/>
    <property type="match status" value="2"/>
</dbReference>
<reference evidence="4 5" key="1">
    <citation type="journal article" date="2023" name="Insect Mol. Biol.">
        <title>Genome sequencing provides insights into the evolution of gene families encoding plant cell wall-degrading enzymes in longhorned beetles.</title>
        <authorList>
            <person name="Shin N.R."/>
            <person name="Okamura Y."/>
            <person name="Kirsch R."/>
            <person name="Pauchet Y."/>
        </authorList>
    </citation>
    <scope>NUCLEOTIDE SEQUENCE [LARGE SCALE GENOMIC DNA]</scope>
    <source>
        <strain evidence="4">EAD_L_NR</strain>
    </source>
</reference>
<dbReference type="SMART" id="SM00369">
    <property type="entry name" value="LRR_TYP"/>
    <property type="match status" value="5"/>
</dbReference>
<dbReference type="InterPro" id="IPR032675">
    <property type="entry name" value="LRR_dom_sf"/>
</dbReference>
<dbReference type="SUPFAM" id="SSF52058">
    <property type="entry name" value="L domain-like"/>
    <property type="match status" value="1"/>
</dbReference>
<dbReference type="Proteomes" id="UP001159042">
    <property type="component" value="Unassembled WGS sequence"/>
</dbReference>
<name>A0AAV8W3X7_9CUCU</name>
<proteinExistence type="predicted"/>
<dbReference type="EMBL" id="JANEYG010000012">
    <property type="protein sequence ID" value="KAJ8920826.1"/>
    <property type="molecule type" value="Genomic_DNA"/>
</dbReference>
<dbReference type="PANTHER" id="PTHR48051:SF42">
    <property type="entry name" value="LEUCINE-RICH REPEAT-CONTAINING PROTEIN 18-LIKE"/>
    <property type="match status" value="1"/>
</dbReference>